<evidence type="ECO:0000313" key="4">
    <source>
        <dbReference type="EMBL" id="AFU98832.1"/>
    </source>
</evidence>
<keyword evidence="2" id="KW-0560">Oxidoreductase</keyword>
<accession>K4KY18</accession>
<dbReference type="GO" id="GO:0010181">
    <property type="term" value="F:FMN binding"/>
    <property type="evidence" value="ECO:0007669"/>
    <property type="project" value="InterPro"/>
</dbReference>
<dbReference type="Gene3D" id="2.30.110.10">
    <property type="entry name" value="Electron Transport, Fmn-binding Protein, Chain A"/>
    <property type="match status" value="1"/>
</dbReference>
<reference evidence="4 5" key="1">
    <citation type="journal article" date="2013" name="Genome Announc.">
        <title>Complete genome sequence of Simiduia agarivorans SA1(T), a marine bacterium able to degrade a variety of polysaccharides.</title>
        <authorList>
            <person name="Lin S.Y."/>
            <person name="Shieh W.Y."/>
            <person name="Chen J.S."/>
            <person name="Tang S.L."/>
        </authorList>
    </citation>
    <scope>NUCLEOTIDE SEQUENCE [LARGE SCALE GENOMIC DNA]</scope>
    <source>
        <strain evidence="5">DSM 21679 / JCM 13881 / BCRC 17597 / SA1</strain>
    </source>
</reference>
<dbReference type="InterPro" id="IPR012349">
    <property type="entry name" value="Split_barrel_FMN-bd"/>
</dbReference>
<dbReference type="KEGG" id="saga:M5M_08215"/>
<dbReference type="STRING" id="1117647.M5M_08215"/>
<dbReference type="EMBL" id="CP003746">
    <property type="protein sequence ID" value="AFU98832.1"/>
    <property type="molecule type" value="Genomic_DNA"/>
</dbReference>
<evidence type="ECO:0000259" key="3">
    <source>
        <dbReference type="SMART" id="SM00903"/>
    </source>
</evidence>
<keyword evidence="5" id="KW-1185">Reference proteome</keyword>
<dbReference type="PANTHER" id="PTHR30466:SF11">
    <property type="entry name" value="FLAVIN-DEPENDENT MONOOXYGENASE, REDUCTASE SUBUNIT HSAB"/>
    <property type="match status" value="1"/>
</dbReference>
<dbReference type="eggNOG" id="COG1853">
    <property type="taxonomic scope" value="Bacteria"/>
</dbReference>
<dbReference type="PANTHER" id="PTHR30466">
    <property type="entry name" value="FLAVIN REDUCTASE"/>
    <property type="match status" value="1"/>
</dbReference>
<evidence type="ECO:0000256" key="2">
    <source>
        <dbReference type="ARBA" id="ARBA00023002"/>
    </source>
</evidence>
<evidence type="ECO:0000313" key="5">
    <source>
        <dbReference type="Proteomes" id="UP000000466"/>
    </source>
</evidence>
<dbReference type="AlphaFoldDB" id="K4KY18"/>
<protein>
    <submittedName>
        <fullName evidence="4">Flavin reductase domain protein</fullName>
    </submittedName>
</protein>
<organism evidence="4 5">
    <name type="scientific">Simiduia agarivorans (strain DSM 21679 / JCM 13881 / BCRC 17597 / SA1)</name>
    <dbReference type="NCBI Taxonomy" id="1117647"/>
    <lineage>
        <taxon>Bacteria</taxon>
        <taxon>Pseudomonadati</taxon>
        <taxon>Pseudomonadota</taxon>
        <taxon>Gammaproteobacteria</taxon>
        <taxon>Cellvibrionales</taxon>
        <taxon>Cellvibrionaceae</taxon>
        <taxon>Simiduia</taxon>
    </lineage>
</organism>
<gene>
    <name evidence="4" type="ordered locus">M5M_08215</name>
</gene>
<sequence>MAFRNALGSFATGVTIVTTTDTQGLPVGMTASSFNSVSLEPPLVLWSIDKSANCFDVFNQCNHFAIHVLAEQQQPLSDLFGRPGPQNKFAQINTTKGLHGSPILPEYNSLFECTLEHRYEGGDHIILVGRVHRFDQRHGNPLLFHGGRYRHLKD</sequence>
<dbReference type="InterPro" id="IPR002563">
    <property type="entry name" value="Flavin_Rdtase-like_dom"/>
</dbReference>
<dbReference type="HOGENOM" id="CLU_059021_1_0_6"/>
<dbReference type="InterPro" id="IPR050268">
    <property type="entry name" value="NADH-dep_flavin_reductase"/>
</dbReference>
<dbReference type="RefSeq" id="WP_015046997.1">
    <property type="nucleotide sequence ID" value="NC_018868.3"/>
</dbReference>
<dbReference type="SUPFAM" id="SSF50475">
    <property type="entry name" value="FMN-binding split barrel"/>
    <property type="match status" value="1"/>
</dbReference>
<dbReference type="GO" id="GO:0042602">
    <property type="term" value="F:riboflavin reductase (NADPH) activity"/>
    <property type="evidence" value="ECO:0007669"/>
    <property type="project" value="TreeGrafter"/>
</dbReference>
<comment type="similarity">
    <text evidence="1">Belongs to the non-flavoprotein flavin reductase family.</text>
</comment>
<dbReference type="Pfam" id="PF01613">
    <property type="entry name" value="Flavin_Reduct"/>
    <property type="match status" value="1"/>
</dbReference>
<dbReference type="SMART" id="SM00903">
    <property type="entry name" value="Flavin_Reduct"/>
    <property type="match status" value="1"/>
</dbReference>
<proteinExistence type="inferred from homology"/>
<feature type="domain" description="Flavin reductase like" evidence="3">
    <location>
        <begin position="7"/>
        <end position="151"/>
    </location>
</feature>
<dbReference type="Proteomes" id="UP000000466">
    <property type="component" value="Chromosome"/>
</dbReference>
<evidence type="ECO:0000256" key="1">
    <source>
        <dbReference type="ARBA" id="ARBA00008898"/>
    </source>
</evidence>
<name>K4KY18_SIMAS</name>